<evidence type="ECO:0000256" key="2">
    <source>
        <dbReference type="ARBA" id="ARBA00000751"/>
    </source>
</evidence>
<dbReference type="CDD" id="cd15457">
    <property type="entry name" value="NADAR"/>
    <property type="match status" value="1"/>
</dbReference>
<evidence type="ECO:0000259" key="3">
    <source>
        <dbReference type="Pfam" id="PF08719"/>
    </source>
</evidence>
<comment type="catalytic activity">
    <reaction evidence="2">
        <text>2,5-diamino-6-hydroxy-4-(5-phosphoribosylamino)-pyrimidine + H2O = 2,5,6-triamino-4-hydroxypyrimidine + D-ribose 5-phosphate</text>
        <dbReference type="Rhea" id="RHEA:23436"/>
        <dbReference type="ChEBI" id="CHEBI:15377"/>
        <dbReference type="ChEBI" id="CHEBI:58614"/>
        <dbReference type="ChEBI" id="CHEBI:78346"/>
        <dbReference type="ChEBI" id="CHEBI:137796"/>
    </reaction>
</comment>
<protein>
    <submittedName>
        <fullName evidence="4">NADAR family protein</fullName>
    </submittedName>
</protein>
<dbReference type="EMBL" id="CP063164">
    <property type="protein sequence ID" value="QOR62937.1"/>
    <property type="molecule type" value="Genomic_DNA"/>
</dbReference>
<evidence type="ECO:0000313" key="5">
    <source>
        <dbReference type="Proteomes" id="UP000595074"/>
    </source>
</evidence>
<dbReference type="AlphaFoldDB" id="A0A7M1S690"/>
<dbReference type="InterPro" id="IPR012816">
    <property type="entry name" value="NADAR"/>
</dbReference>
<gene>
    <name evidence="4" type="ORF">IMZ28_00715</name>
</gene>
<name>A0A7M1S690_9BACT</name>
<dbReference type="InterPro" id="IPR037238">
    <property type="entry name" value="YbiA-like_sf"/>
</dbReference>
<feature type="domain" description="NADAR" evidence="3">
    <location>
        <begin position="9"/>
        <end position="132"/>
    </location>
</feature>
<proteinExistence type="predicted"/>
<evidence type="ECO:0000313" key="4">
    <source>
        <dbReference type="EMBL" id="QOR62937.1"/>
    </source>
</evidence>
<dbReference type="Gene3D" id="1.10.357.40">
    <property type="entry name" value="YbiA-like"/>
    <property type="match status" value="1"/>
</dbReference>
<accession>A0A7M1S690</accession>
<dbReference type="KEGG" id="sinu:IMZ28_00715"/>
<sequence length="182" mass="21398">MVSGYPLVVNNTFFLSSEALYQCCRFPHLPDVQKKIIEQTSPMTAKMVSKPFRHQSRLDWDMHRIKIMKWCIRVKLAQNWDRFSKVLLSTNSLAIVEDSHKDEFWGAKFNGETFVGVNALGRLLMELREEIKNKPKEEFRQVPPPMINDFLLFRKQIGIVTETDKKIFLENSNIYQQKNLFG</sequence>
<reference evidence="4 5" key="1">
    <citation type="submission" date="2020-10" db="EMBL/GenBank/DDBJ databases">
        <title>The genome of sulfurovum sp.</title>
        <authorList>
            <person name="Xie S."/>
            <person name="Shao Z."/>
            <person name="Jiang L."/>
        </authorList>
    </citation>
    <scope>NUCLEOTIDE SEQUENCE [LARGE SCALE GENOMIC DNA]</scope>
    <source>
        <strain evidence="4 5">ST-419</strain>
    </source>
</reference>
<evidence type="ECO:0000256" key="1">
    <source>
        <dbReference type="ARBA" id="ARBA00000022"/>
    </source>
</evidence>
<organism evidence="4 5">
    <name type="scientific">Sulfurovum indicum</name>
    <dbReference type="NCBI Taxonomy" id="2779528"/>
    <lineage>
        <taxon>Bacteria</taxon>
        <taxon>Pseudomonadati</taxon>
        <taxon>Campylobacterota</taxon>
        <taxon>Epsilonproteobacteria</taxon>
        <taxon>Campylobacterales</taxon>
        <taxon>Sulfurovaceae</taxon>
        <taxon>Sulfurovum</taxon>
    </lineage>
</organism>
<dbReference type="Proteomes" id="UP000595074">
    <property type="component" value="Chromosome"/>
</dbReference>
<dbReference type="Pfam" id="PF08719">
    <property type="entry name" value="NADAR"/>
    <property type="match status" value="1"/>
</dbReference>
<dbReference type="SUPFAM" id="SSF143990">
    <property type="entry name" value="YbiA-like"/>
    <property type="match status" value="1"/>
</dbReference>
<keyword evidence="5" id="KW-1185">Reference proteome</keyword>
<comment type="catalytic activity">
    <reaction evidence="1">
        <text>5-amino-6-(5-phospho-D-ribosylamino)uracil + H2O = 5,6-diaminouracil + D-ribose 5-phosphate</text>
        <dbReference type="Rhea" id="RHEA:55020"/>
        <dbReference type="ChEBI" id="CHEBI:15377"/>
        <dbReference type="ChEBI" id="CHEBI:46252"/>
        <dbReference type="ChEBI" id="CHEBI:58453"/>
        <dbReference type="ChEBI" id="CHEBI:78346"/>
    </reaction>
</comment>